<dbReference type="PANTHER" id="PTHR46313">
    <property type="match status" value="1"/>
</dbReference>
<dbReference type="GO" id="GO:0016491">
    <property type="term" value="F:oxidoreductase activity"/>
    <property type="evidence" value="ECO:0007669"/>
    <property type="project" value="InterPro"/>
</dbReference>
<name>X0RXK1_9ZZZZ</name>
<dbReference type="Gene3D" id="3.50.50.60">
    <property type="entry name" value="FAD/NAD(P)-binding domain"/>
    <property type="match status" value="1"/>
</dbReference>
<dbReference type="InterPro" id="IPR045892">
    <property type="entry name" value="CrtISO-like"/>
</dbReference>
<dbReference type="InterPro" id="IPR002937">
    <property type="entry name" value="Amino_oxidase"/>
</dbReference>
<evidence type="ECO:0000259" key="2">
    <source>
        <dbReference type="Pfam" id="PF01593"/>
    </source>
</evidence>
<dbReference type="PANTHER" id="PTHR46313:SF3">
    <property type="entry name" value="PROLYCOPENE ISOMERASE, CHLOROPLASTIC"/>
    <property type="match status" value="1"/>
</dbReference>
<organism evidence="3">
    <name type="scientific">marine sediment metagenome</name>
    <dbReference type="NCBI Taxonomy" id="412755"/>
    <lineage>
        <taxon>unclassified sequences</taxon>
        <taxon>metagenomes</taxon>
        <taxon>ecological metagenomes</taxon>
    </lineage>
</organism>
<dbReference type="Pfam" id="PF01593">
    <property type="entry name" value="Amino_oxidase"/>
    <property type="match status" value="1"/>
</dbReference>
<dbReference type="GO" id="GO:0016116">
    <property type="term" value="P:carotenoid metabolic process"/>
    <property type="evidence" value="ECO:0007669"/>
    <property type="project" value="InterPro"/>
</dbReference>
<keyword evidence="1" id="KW-0472">Membrane</keyword>
<accession>X0RXK1</accession>
<keyword evidence="1" id="KW-1133">Transmembrane helix</keyword>
<reference evidence="3" key="1">
    <citation type="journal article" date="2014" name="Front. Microbiol.">
        <title>High frequency of phylogenetically diverse reductive dehalogenase-homologous genes in deep subseafloor sedimentary metagenomes.</title>
        <authorList>
            <person name="Kawai M."/>
            <person name="Futagami T."/>
            <person name="Toyoda A."/>
            <person name="Takaki Y."/>
            <person name="Nishi S."/>
            <person name="Hori S."/>
            <person name="Arai W."/>
            <person name="Tsubouchi T."/>
            <person name="Morono Y."/>
            <person name="Uchiyama I."/>
            <person name="Ito T."/>
            <person name="Fujiyama A."/>
            <person name="Inagaki F."/>
            <person name="Takami H."/>
        </authorList>
    </citation>
    <scope>NUCLEOTIDE SEQUENCE</scope>
    <source>
        <strain evidence="3">Expedition CK06-06</strain>
    </source>
</reference>
<dbReference type="SUPFAM" id="SSF51905">
    <property type="entry name" value="FAD/NAD(P)-binding domain"/>
    <property type="match status" value="1"/>
</dbReference>
<evidence type="ECO:0000256" key="1">
    <source>
        <dbReference type="SAM" id="Phobius"/>
    </source>
</evidence>
<keyword evidence="1" id="KW-0812">Transmembrane</keyword>
<feature type="transmembrane region" description="Helical" evidence="1">
    <location>
        <begin position="6"/>
        <end position="27"/>
    </location>
</feature>
<evidence type="ECO:0000313" key="3">
    <source>
        <dbReference type="EMBL" id="GAF73549.1"/>
    </source>
</evidence>
<comment type="caution">
    <text evidence="3">The sequence shown here is derived from an EMBL/GenBank/DDBJ whole genome shotgun (WGS) entry which is preliminary data.</text>
</comment>
<feature type="non-terminal residue" evidence="3">
    <location>
        <position position="418"/>
    </location>
</feature>
<feature type="domain" description="Amine oxidase" evidence="2">
    <location>
        <begin position="17"/>
        <end position="394"/>
    </location>
</feature>
<dbReference type="EMBL" id="BARS01004135">
    <property type="protein sequence ID" value="GAF73549.1"/>
    <property type="molecule type" value="Genomic_DNA"/>
</dbReference>
<proteinExistence type="predicted"/>
<dbReference type="InterPro" id="IPR036188">
    <property type="entry name" value="FAD/NAD-bd_sf"/>
</dbReference>
<dbReference type="AlphaFoldDB" id="X0RXK1"/>
<protein>
    <recommendedName>
        <fullName evidence="2">Amine oxidase domain-containing protein</fullName>
    </recommendedName>
</protein>
<dbReference type="Gene3D" id="3.90.660.50">
    <property type="match status" value="1"/>
</dbReference>
<sequence>MNHTSKAYDAIIIGGGLGGLVCALALIKRGKKVRLLEKIHMVGGCQGYFTRKGFLFEPCLHSIAEASANGAVVQTLASLGLDETPAFVKLEPTARFIFDDKIFTMPSNFNDYQTLLTQDFPQEALGIEKLYKTMNEIYQGLARFPERVPIIERYSGLVFQQILDEFVSNKRLQAIISGFWGYTGAPPSQASALLYSAWFASLCSEGSYLPQKGISHLVKSLEQTVIEKGGEISLNSPVKKVLIKNGKAYGISLESGEEIKGETIVSNTDATTTFFQMVGEENLPSDFILQLKKLNYALSSFNVFLGVKNGNSLPHDLAAENIIIFPDDDLDSQYQRVLQGKLEKVPYCIAMPTLQNPSLAPKGHHIISLYTPLPYRPEGITNWKDKKEEYTERLISLAENVIPGLRQKIVVKEAATPD</sequence>
<gene>
    <name evidence="3" type="ORF">S01H1_08058</name>
</gene>